<feature type="non-terminal residue" evidence="9">
    <location>
        <position position="111"/>
    </location>
</feature>
<feature type="region of interest" description="Disordered" evidence="7">
    <location>
        <begin position="64"/>
        <end position="83"/>
    </location>
</feature>
<dbReference type="SUPFAM" id="SSF103473">
    <property type="entry name" value="MFS general substrate transporter"/>
    <property type="match status" value="1"/>
</dbReference>
<dbReference type="InterPro" id="IPR039309">
    <property type="entry name" value="BT1"/>
</dbReference>
<proteinExistence type="inferred from homology"/>
<reference evidence="9 10" key="1">
    <citation type="journal article" date="2017" name="Mol. Biol. Evol.">
        <title>The 4-celled Tetrabaena socialis nuclear genome reveals the essential components for genetic control of cell number at the origin of multicellularity in the volvocine lineage.</title>
        <authorList>
            <person name="Featherston J."/>
            <person name="Arakaki Y."/>
            <person name="Hanschen E.R."/>
            <person name="Ferris P.J."/>
            <person name="Michod R.E."/>
            <person name="Olson B.J.S.C."/>
            <person name="Nozaki H."/>
            <person name="Durand P.M."/>
        </authorList>
    </citation>
    <scope>NUCLEOTIDE SEQUENCE [LARGE SCALE GENOMIC DNA]</scope>
    <source>
        <strain evidence="9 10">NIES-571</strain>
    </source>
</reference>
<dbReference type="Proteomes" id="UP000236333">
    <property type="component" value="Unassembled WGS sequence"/>
</dbReference>
<comment type="subcellular location">
    <subcellularLocation>
        <location evidence="1">Membrane</location>
        <topology evidence="1">Multi-pass membrane protein</topology>
    </subcellularLocation>
</comment>
<evidence type="ECO:0000313" key="10">
    <source>
        <dbReference type="Proteomes" id="UP000236333"/>
    </source>
</evidence>
<keyword evidence="4 8" id="KW-0812">Transmembrane</keyword>
<evidence type="ECO:0000256" key="5">
    <source>
        <dbReference type="ARBA" id="ARBA00022989"/>
    </source>
</evidence>
<keyword evidence="3" id="KW-0813">Transport</keyword>
<evidence type="ECO:0000256" key="1">
    <source>
        <dbReference type="ARBA" id="ARBA00004141"/>
    </source>
</evidence>
<evidence type="ECO:0000256" key="7">
    <source>
        <dbReference type="SAM" id="MobiDB-lite"/>
    </source>
</evidence>
<evidence type="ECO:0000256" key="8">
    <source>
        <dbReference type="SAM" id="Phobius"/>
    </source>
</evidence>
<dbReference type="Pfam" id="PF03092">
    <property type="entry name" value="BT1"/>
    <property type="match status" value="1"/>
</dbReference>
<sequence length="111" mass="10887">VAGSLQSLCWASAAVGGITSAYFSGSFVQDYGCRFVFGVTAFFPLVVSASSLLIDERPVGYKAPQPQQLQAGAPAPEPAPAAAAFELESGPPAAAAAAAAAAGGAGGRRGD</sequence>
<evidence type="ECO:0000256" key="3">
    <source>
        <dbReference type="ARBA" id="ARBA00022448"/>
    </source>
</evidence>
<dbReference type="EMBL" id="PGGS01005672">
    <property type="protein sequence ID" value="PNG62196.1"/>
    <property type="molecule type" value="Genomic_DNA"/>
</dbReference>
<gene>
    <name evidence="9" type="ORF">TSOC_015469</name>
</gene>
<protein>
    <submittedName>
        <fullName evidence="9">Folate-biopterin transporter 1, chloroplastic</fullName>
    </submittedName>
</protein>
<feature type="transmembrane region" description="Helical" evidence="8">
    <location>
        <begin position="35"/>
        <end position="54"/>
    </location>
</feature>
<comment type="caution">
    <text evidence="9">The sequence shown here is derived from an EMBL/GenBank/DDBJ whole genome shotgun (WGS) entry which is preliminary data.</text>
</comment>
<dbReference type="PANTHER" id="PTHR31585:SF0">
    <property type="entry name" value="FOLATE-BIOPTERIN TRANSPORTER 1, CHLOROPLASTIC"/>
    <property type="match status" value="1"/>
</dbReference>
<evidence type="ECO:0000313" key="9">
    <source>
        <dbReference type="EMBL" id="PNG62196.1"/>
    </source>
</evidence>
<dbReference type="GO" id="GO:0016020">
    <property type="term" value="C:membrane"/>
    <property type="evidence" value="ECO:0007669"/>
    <property type="project" value="UniProtKB-SubCell"/>
</dbReference>
<keyword evidence="5 8" id="KW-1133">Transmembrane helix</keyword>
<dbReference type="OrthoDB" id="754047at2759"/>
<accession>A0A2J7WF98</accession>
<dbReference type="PANTHER" id="PTHR31585">
    <property type="entry name" value="FOLATE-BIOPTERIN TRANSPORTER 1, CHLOROPLASTIC"/>
    <property type="match status" value="1"/>
</dbReference>
<name>A0A2J7WF98_9CHLO</name>
<evidence type="ECO:0000256" key="6">
    <source>
        <dbReference type="ARBA" id="ARBA00023136"/>
    </source>
</evidence>
<keyword evidence="6 8" id="KW-0472">Membrane</keyword>
<keyword evidence="10" id="KW-1185">Reference proteome</keyword>
<feature type="non-terminal residue" evidence="9">
    <location>
        <position position="1"/>
    </location>
</feature>
<comment type="similarity">
    <text evidence="2">Belongs to the major facilitator superfamily. Folate-biopterin transporter (TC 2.A.71) family.</text>
</comment>
<organism evidence="9 10">
    <name type="scientific">Tetrabaena socialis</name>
    <dbReference type="NCBI Taxonomy" id="47790"/>
    <lineage>
        <taxon>Eukaryota</taxon>
        <taxon>Viridiplantae</taxon>
        <taxon>Chlorophyta</taxon>
        <taxon>core chlorophytes</taxon>
        <taxon>Chlorophyceae</taxon>
        <taxon>CS clade</taxon>
        <taxon>Chlamydomonadales</taxon>
        <taxon>Tetrabaenaceae</taxon>
        <taxon>Tetrabaena</taxon>
    </lineage>
</organism>
<dbReference type="InterPro" id="IPR036259">
    <property type="entry name" value="MFS_trans_sf"/>
</dbReference>
<evidence type="ECO:0000256" key="2">
    <source>
        <dbReference type="ARBA" id="ARBA00007015"/>
    </source>
</evidence>
<dbReference type="AlphaFoldDB" id="A0A2J7WF98"/>
<evidence type="ECO:0000256" key="4">
    <source>
        <dbReference type="ARBA" id="ARBA00022692"/>
    </source>
</evidence>